<name>A0A5C3Q9C6_9AGAR</name>
<keyword evidence="3" id="KW-1185">Reference proteome</keyword>
<organism evidence="2 3">
    <name type="scientific">Pterulicium gracile</name>
    <dbReference type="NCBI Taxonomy" id="1884261"/>
    <lineage>
        <taxon>Eukaryota</taxon>
        <taxon>Fungi</taxon>
        <taxon>Dikarya</taxon>
        <taxon>Basidiomycota</taxon>
        <taxon>Agaricomycotina</taxon>
        <taxon>Agaricomycetes</taxon>
        <taxon>Agaricomycetidae</taxon>
        <taxon>Agaricales</taxon>
        <taxon>Pleurotineae</taxon>
        <taxon>Pterulaceae</taxon>
        <taxon>Pterulicium</taxon>
    </lineage>
</organism>
<feature type="region of interest" description="Disordered" evidence="1">
    <location>
        <begin position="1"/>
        <end position="27"/>
    </location>
</feature>
<evidence type="ECO:0000313" key="3">
    <source>
        <dbReference type="Proteomes" id="UP000305067"/>
    </source>
</evidence>
<reference evidence="2 3" key="1">
    <citation type="journal article" date="2019" name="Nat. Ecol. Evol.">
        <title>Megaphylogeny resolves global patterns of mushroom evolution.</title>
        <authorList>
            <person name="Varga T."/>
            <person name="Krizsan K."/>
            <person name="Foldi C."/>
            <person name="Dima B."/>
            <person name="Sanchez-Garcia M."/>
            <person name="Sanchez-Ramirez S."/>
            <person name="Szollosi G.J."/>
            <person name="Szarkandi J.G."/>
            <person name="Papp V."/>
            <person name="Albert L."/>
            <person name="Andreopoulos W."/>
            <person name="Angelini C."/>
            <person name="Antonin V."/>
            <person name="Barry K.W."/>
            <person name="Bougher N.L."/>
            <person name="Buchanan P."/>
            <person name="Buyck B."/>
            <person name="Bense V."/>
            <person name="Catcheside P."/>
            <person name="Chovatia M."/>
            <person name="Cooper J."/>
            <person name="Damon W."/>
            <person name="Desjardin D."/>
            <person name="Finy P."/>
            <person name="Geml J."/>
            <person name="Haridas S."/>
            <person name="Hughes K."/>
            <person name="Justo A."/>
            <person name="Karasinski D."/>
            <person name="Kautmanova I."/>
            <person name="Kiss B."/>
            <person name="Kocsube S."/>
            <person name="Kotiranta H."/>
            <person name="LaButti K.M."/>
            <person name="Lechner B.E."/>
            <person name="Liimatainen K."/>
            <person name="Lipzen A."/>
            <person name="Lukacs Z."/>
            <person name="Mihaltcheva S."/>
            <person name="Morgado L.N."/>
            <person name="Niskanen T."/>
            <person name="Noordeloos M.E."/>
            <person name="Ohm R.A."/>
            <person name="Ortiz-Santana B."/>
            <person name="Ovrebo C."/>
            <person name="Racz N."/>
            <person name="Riley R."/>
            <person name="Savchenko A."/>
            <person name="Shiryaev A."/>
            <person name="Soop K."/>
            <person name="Spirin V."/>
            <person name="Szebenyi C."/>
            <person name="Tomsovsky M."/>
            <person name="Tulloss R.E."/>
            <person name="Uehling J."/>
            <person name="Grigoriev I.V."/>
            <person name="Vagvolgyi C."/>
            <person name="Papp T."/>
            <person name="Martin F.M."/>
            <person name="Miettinen O."/>
            <person name="Hibbett D.S."/>
            <person name="Nagy L.G."/>
        </authorList>
    </citation>
    <scope>NUCLEOTIDE SEQUENCE [LARGE SCALE GENOMIC DNA]</scope>
    <source>
        <strain evidence="2 3">CBS 309.79</strain>
    </source>
</reference>
<feature type="compositionally biased region" description="Acidic residues" evidence="1">
    <location>
        <begin position="1"/>
        <end position="11"/>
    </location>
</feature>
<evidence type="ECO:0000256" key="1">
    <source>
        <dbReference type="SAM" id="MobiDB-lite"/>
    </source>
</evidence>
<dbReference type="AlphaFoldDB" id="A0A5C3Q9C6"/>
<protein>
    <submittedName>
        <fullName evidence="2">Uncharacterized protein</fullName>
    </submittedName>
</protein>
<proteinExistence type="predicted"/>
<accession>A0A5C3Q9C6</accession>
<sequence>MVGDQSEDGDQSEVRCAGRLGGETDRDQGWQLKGGGVGMRRVDGHARGMRMRGGTWIQGGTWMQGGRGFGGKVSCLRGLRLIGVLCCELVYFYAVDIVCRCIQVPLKKRLPNSSRCGLQCLHLVSNIAPTTTNGAPVPYAIHFTSTSTSTAASASHPFAPSAIYASSSPPPPLHLPRPLRHLHVRHHASTSLTQTQHIRSSQNSFALLAACSLVSLLIGEGKVFFLGR</sequence>
<dbReference type="EMBL" id="ML178852">
    <property type="protein sequence ID" value="TFK96980.1"/>
    <property type="molecule type" value="Genomic_DNA"/>
</dbReference>
<evidence type="ECO:0000313" key="2">
    <source>
        <dbReference type="EMBL" id="TFK96980.1"/>
    </source>
</evidence>
<gene>
    <name evidence="2" type="ORF">BDV98DRAFT_575260</name>
</gene>
<dbReference type="Proteomes" id="UP000305067">
    <property type="component" value="Unassembled WGS sequence"/>
</dbReference>